<dbReference type="Gene3D" id="3.10.520.10">
    <property type="entry name" value="ApbE-like domains"/>
    <property type="match status" value="1"/>
</dbReference>
<dbReference type="Proteomes" id="UP000484255">
    <property type="component" value="Unassembled WGS sequence"/>
</dbReference>
<keyword evidence="7 10" id="KW-0460">Magnesium</keyword>
<evidence type="ECO:0000256" key="8">
    <source>
        <dbReference type="ARBA" id="ARBA00031306"/>
    </source>
</evidence>
<organism evidence="12 13">
    <name type="scientific">Ideonella livida</name>
    <dbReference type="NCBI Taxonomy" id="2707176"/>
    <lineage>
        <taxon>Bacteria</taxon>
        <taxon>Pseudomonadati</taxon>
        <taxon>Pseudomonadota</taxon>
        <taxon>Betaproteobacteria</taxon>
        <taxon>Burkholderiales</taxon>
        <taxon>Sphaerotilaceae</taxon>
        <taxon>Ideonella</taxon>
    </lineage>
</organism>
<dbReference type="GO" id="GO:0016740">
    <property type="term" value="F:transferase activity"/>
    <property type="evidence" value="ECO:0007669"/>
    <property type="project" value="UniProtKB-UniRule"/>
</dbReference>
<evidence type="ECO:0000256" key="4">
    <source>
        <dbReference type="ARBA" id="ARBA00022679"/>
    </source>
</evidence>
<keyword evidence="13" id="KW-1185">Reference proteome</keyword>
<dbReference type="SUPFAM" id="SSF143631">
    <property type="entry name" value="ApbE-like"/>
    <property type="match status" value="1"/>
</dbReference>
<dbReference type="PIRSF" id="PIRSF006268">
    <property type="entry name" value="ApbE"/>
    <property type="match status" value="1"/>
</dbReference>
<gene>
    <name evidence="12" type="ORF">G3A44_20100</name>
</gene>
<evidence type="ECO:0000256" key="1">
    <source>
        <dbReference type="ARBA" id="ARBA00011955"/>
    </source>
</evidence>
<reference evidence="12 13" key="1">
    <citation type="submission" date="2020-02" db="EMBL/GenBank/DDBJ databases">
        <title>Ideonella bacterium strain TBM-1.</title>
        <authorList>
            <person name="Chen W.-M."/>
        </authorList>
    </citation>
    <scope>NUCLEOTIDE SEQUENCE [LARGE SCALE GENOMIC DNA]</scope>
    <source>
        <strain evidence="12 13">TBM-1</strain>
    </source>
</reference>
<sequence length="315" mass="32930">MPHPPAPELQREFRAMGSPCRVRVAGAAATRPATAAAVQAAVDEVLRLERAWSRYRPESIVSRLNATAGGPEPLPLDAETAAVLGFADQLWHGSGGLFDVTAGVLNRAWDFRATRLPTPEAITALLPLVGWGQVEWACHGGQALRLPRAGMALDLGGLGKEYAADRAATLLMDAGCDSGYVNLGGDLRLLGPMPDGRPWHLGIVHPRQPGAVAAAVDLAHGGLATSGDYERFLEVDGRRYCHILNPLTGWPTAHWQSVSVIAPACLAAGALSTVAMLLGPHAPDFLAGQGVSALLIDPTGQLLRVAPAPATPPPP</sequence>
<dbReference type="RefSeq" id="WP_163459536.1">
    <property type="nucleotide sequence ID" value="NZ_JAAGOH010000037.1"/>
</dbReference>
<keyword evidence="5 10" id="KW-0479">Metal-binding</keyword>
<evidence type="ECO:0000256" key="7">
    <source>
        <dbReference type="ARBA" id="ARBA00022842"/>
    </source>
</evidence>
<name>A0A7C9TLY0_9BURK</name>
<evidence type="ECO:0000256" key="6">
    <source>
        <dbReference type="ARBA" id="ARBA00022827"/>
    </source>
</evidence>
<dbReference type="Pfam" id="PF02424">
    <property type="entry name" value="ApbE"/>
    <property type="match status" value="1"/>
</dbReference>
<comment type="cofactor">
    <cofactor evidence="11">
        <name>Mg(2+)</name>
        <dbReference type="ChEBI" id="CHEBI:18420"/>
    </cofactor>
    <cofactor evidence="11">
        <name>Mn(2+)</name>
        <dbReference type="ChEBI" id="CHEBI:29035"/>
    </cofactor>
    <text evidence="11">Magnesium. Can also use manganese.</text>
</comment>
<dbReference type="InterPro" id="IPR003374">
    <property type="entry name" value="ApbE-like_sf"/>
</dbReference>
<dbReference type="PANTHER" id="PTHR30040:SF2">
    <property type="entry name" value="FAD:PROTEIN FMN TRANSFERASE"/>
    <property type="match status" value="1"/>
</dbReference>
<accession>A0A7C9TLY0</accession>
<evidence type="ECO:0000256" key="9">
    <source>
        <dbReference type="ARBA" id="ARBA00048540"/>
    </source>
</evidence>
<comment type="caution">
    <text evidence="12">The sequence shown here is derived from an EMBL/GenBank/DDBJ whole genome shotgun (WGS) entry which is preliminary data.</text>
</comment>
<evidence type="ECO:0000256" key="3">
    <source>
        <dbReference type="ARBA" id="ARBA00022630"/>
    </source>
</evidence>
<keyword evidence="6 10" id="KW-0274">FAD</keyword>
<comment type="similarity">
    <text evidence="10">Belongs to the ApbE family.</text>
</comment>
<dbReference type="PANTHER" id="PTHR30040">
    <property type="entry name" value="THIAMINE BIOSYNTHESIS LIPOPROTEIN APBE"/>
    <property type="match status" value="1"/>
</dbReference>
<feature type="binding site" evidence="11">
    <location>
        <position position="273"/>
    </location>
    <ligand>
        <name>Mg(2+)</name>
        <dbReference type="ChEBI" id="CHEBI:18420"/>
    </ligand>
</feature>
<dbReference type="InterPro" id="IPR024932">
    <property type="entry name" value="ApbE"/>
</dbReference>
<keyword evidence="4 10" id="KW-0808">Transferase</keyword>
<evidence type="ECO:0000256" key="11">
    <source>
        <dbReference type="PIRSR" id="PIRSR006268-2"/>
    </source>
</evidence>
<dbReference type="EMBL" id="JAAGOH010000037">
    <property type="protein sequence ID" value="NDY93498.1"/>
    <property type="molecule type" value="Genomic_DNA"/>
</dbReference>
<evidence type="ECO:0000313" key="13">
    <source>
        <dbReference type="Proteomes" id="UP000484255"/>
    </source>
</evidence>
<feature type="binding site" evidence="11">
    <location>
        <position position="157"/>
    </location>
    <ligand>
        <name>Mg(2+)</name>
        <dbReference type="ChEBI" id="CHEBI:18420"/>
    </ligand>
</feature>
<evidence type="ECO:0000313" key="12">
    <source>
        <dbReference type="EMBL" id="NDY93498.1"/>
    </source>
</evidence>
<evidence type="ECO:0000256" key="2">
    <source>
        <dbReference type="ARBA" id="ARBA00016337"/>
    </source>
</evidence>
<dbReference type="EC" id="2.7.1.180" evidence="1 10"/>
<comment type="catalytic activity">
    <reaction evidence="9 10">
        <text>L-threonyl-[protein] + FAD = FMN-L-threonyl-[protein] + AMP + H(+)</text>
        <dbReference type="Rhea" id="RHEA:36847"/>
        <dbReference type="Rhea" id="RHEA-COMP:11060"/>
        <dbReference type="Rhea" id="RHEA-COMP:11061"/>
        <dbReference type="ChEBI" id="CHEBI:15378"/>
        <dbReference type="ChEBI" id="CHEBI:30013"/>
        <dbReference type="ChEBI" id="CHEBI:57692"/>
        <dbReference type="ChEBI" id="CHEBI:74257"/>
        <dbReference type="ChEBI" id="CHEBI:456215"/>
        <dbReference type="EC" id="2.7.1.180"/>
    </reaction>
</comment>
<keyword evidence="3 10" id="KW-0285">Flavoprotein</keyword>
<proteinExistence type="inferred from homology"/>
<protein>
    <recommendedName>
        <fullName evidence="2 10">FAD:protein FMN transferase</fullName>
        <ecNumber evidence="1 10">2.7.1.180</ecNumber>
    </recommendedName>
    <alternativeName>
        <fullName evidence="8 10">Flavin transferase</fullName>
    </alternativeName>
</protein>
<evidence type="ECO:0000256" key="5">
    <source>
        <dbReference type="ARBA" id="ARBA00022723"/>
    </source>
</evidence>
<evidence type="ECO:0000256" key="10">
    <source>
        <dbReference type="PIRNR" id="PIRNR006268"/>
    </source>
</evidence>
<dbReference type="AlphaFoldDB" id="A0A7C9TLY0"/>
<dbReference type="GO" id="GO:0046872">
    <property type="term" value="F:metal ion binding"/>
    <property type="evidence" value="ECO:0007669"/>
    <property type="project" value="UniProtKB-UniRule"/>
</dbReference>